<evidence type="ECO:0000313" key="2">
    <source>
        <dbReference type="Proteomes" id="UP000053841"/>
    </source>
</evidence>
<keyword evidence="2" id="KW-1185">Reference proteome</keyword>
<organism evidence="1 2">
    <name type="scientific">Cochliobolus carbonum (strain 26-R-13)</name>
    <name type="common">Maize leaf spot fungus</name>
    <name type="synonym">Bipolaris zeicola</name>
    <dbReference type="NCBI Taxonomy" id="930089"/>
    <lineage>
        <taxon>Eukaryota</taxon>
        <taxon>Fungi</taxon>
        <taxon>Dikarya</taxon>
        <taxon>Ascomycota</taxon>
        <taxon>Pezizomycotina</taxon>
        <taxon>Dothideomycetes</taxon>
        <taxon>Pleosporomycetidae</taxon>
        <taxon>Pleosporales</taxon>
        <taxon>Pleosporineae</taxon>
        <taxon>Pleosporaceae</taxon>
        <taxon>Bipolaris</taxon>
    </lineage>
</organism>
<accession>W6YCR5</accession>
<dbReference type="KEGG" id="bze:COCCADRAFT_96459"/>
<dbReference type="RefSeq" id="XP_007712408.1">
    <property type="nucleotide sequence ID" value="XM_007714218.1"/>
</dbReference>
<dbReference type="Proteomes" id="UP000053841">
    <property type="component" value="Unassembled WGS sequence"/>
</dbReference>
<dbReference type="EMBL" id="KI964613">
    <property type="protein sequence ID" value="EUC33309.1"/>
    <property type="molecule type" value="Genomic_DNA"/>
</dbReference>
<proteinExistence type="predicted"/>
<dbReference type="PROSITE" id="PS51257">
    <property type="entry name" value="PROKAR_LIPOPROTEIN"/>
    <property type="match status" value="1"/>
</dbReference>
<evidence type="ECO:0000313" key="1">
    <source>
        <dbReference type="EMBL" id="EUC33309.1"/>
    </source>
</evidence>
<sequence length="59" mass="6978">MKEHWYFNTCSPWLLVACPRAPHCLARQAWLGERERVPPREPHNMCLGLHERLLLLLST</sequence>
<gene>
    <name evidence="1" type="ORF">COCCADRAFT_96459</name>
</gene>
<reference evidence="1 2" key="1">
    <citation type="journal article" date="2013" name="PLoS Genet.">
        <title>Comparative genome structure, secondary metabolite, and effector coding capacity across Cochliobolus pathogens.</title>
        <authorList>
            <person name="Condon B.J."/>
            <person name="Leng Y."/>
            <person name="Wu D."/>
            <person name="Bushley K.E."/>
            <person name="Ohm R.A."/>
            <person name="Otillar R."/>
            <person name="Martin J."/>
            <person name="Schackwitz W."/>
            <person name="Grimwood J."/>
            <person name="MohdZainudin N."/>
            <person name="Xue C."/>
            <person name="Wang R."/>
            <person name="Manning V.A."/>
            <person name="Dhillon B."/>
            <person name="Tu Z.J."/>
            <person name="Steffenson B.J."/>
            <person name="Salamov A."/>
            <person name="Sun H."/>
            <person name="Lowry S."/>
            <person name="LaButti K."/>
            <person name="Han J."/>
            <person name="Copeland A."/>
            <person name="Lindquist E."/>
            <person name="Barry K."/>
            <person name="Schmutz J."/>
            <person name="Baker S.E."/>
            <person name="Ciuffetti L.M."/>
            <person name="Grigoriev I.V."/>
            <person name="Zhong S."/>
            <person name="Turgeon B.G."/>
        </authorList>
    </citation>
    <scope>NUCLEOTIDE SEQUENCE [LARGE SCALE GENOMIC DNA]</scope>
    <source>
        <strain evidence="1 2">26-R-13</strain>
    </source>
</reference>
<name>W6YCR5_COCC2</name>
<dbReference type="AlphaFoldDB" id="W6YCR5"/>
<protein>
    <submittedName>
        <fullName evidence="1">Uncharacterized protein</fullName>
    </submittedName>
</protein>
<dbReference type="GeneID" id="19154161"/>
<dbReference type="HOGENOM" id="CLU_2960403_0_0_1"/>